<dbReference type="EMBL" id="QJJQ01000010">
    <property type="protein sequence ID" value="PXW85679.1"/>
    <property type="molecule type" value="Genomic_DNA"/>
</dbReference>
<evidence type="ECO:0000313" key="1">
    <source>
        <dbReference type="EMBL" id="PXW85679.1"/>
    </source>
</evidence>
<keyword evidence="2" id="KW-1185">Reference proteome</keyword>
<organism evidence="1 2">
    <name type="scientific">Pseudogracilibacillus auburnensis</name>
    <dbReference type="NCBI Taxonomy" id="1494959"/>
    <lineage>
        <taxon>Bacteria</taxon>
        <taxon>Bacillati</taxon>
        <taxon>Bacillota</taxon>
        <taxon>Bacilli</taxon>
        <taxon>Bacillales</taxon>
        <taxon>Bacillaceae</taxon>
        <taxon>Pseudogracilibacillus</taxon>
    </lineage>
</organism>
<accession>A0A2V3WA93</accession>
<proteinExistence type="predicted"/>
<name>A0A2V3WA93_9BACI</name>
<comment type="caution">
    <text evidence="1">The sequence shown here is derived from an EMBL/GenBank/DDBJ whole genome shotgun (WGS) entry which is preliminary data.</text>
</comment>
<evidence type="ECO:0000313" key="2">
    <source>
        <dbReference type="Proteomes" id="UP000247978"/>
    </source>
</evidence>
<protein>
    <submittedName>
        <fullName evidence="1">Uncharacterized protein</fullName>
    </submittedName>
</protein>
<sequence length="36" mass="4090">MEERFVILMVLQKSARTDVNQTDKGKLQIQGNEVVA</sequence>
<dbReference type="AlphaFoldDB" id="A0A2V3WA93"/>
<dbReference type="Proteomes" id="UP000247978">
    <property type="component" value="Unassembled WGS sequence"/>
</dbReference>
<reference evidence="1 2" key="1">
    <citation type="submission" date="2018-05" db="EMBL/GenBank/DDBJ databases">
        <title>Genomic Encyclopedia of Type Strains, Phase IV (KMG-IV): sequencing the most valuable type-strain genomes for metagenomic binning, comparative biology and taxonomic classification.</title>
        <authorList>
            <person name="Goeker M."/>
        </authorList>
    </citation>
    <scope>NUCLEOTIDE SEQUENCE [LARGE SCALE GENOMIC DNA]</scope>
    <source>
        <strain evidence="1 2">DSM 28556</strain>
    </source>
</reference>
<gene>
    <name evidence="1" type="ORF">DFR56_110185</name>
</gene>